<evidence type="ECO:0000313" key="1">
    <source>
        <dbReference type="EMBL" id="CAK9148879.1"/>
    </source>
</evidence>
<organism evidence="1 2">
    <name type="scientific">Ilex paraguariensis</name>
    <name type="common">yerba mate</name>
    <dbReference type="NCBI Taxonomy" id="185542"/>
    <lineage>
        <taxon>Eukaryota</taxon>
        <taxon>Viridiplantae</taxon>
        <taxon>Streptophyta</taxon>
        <taxon>Embryophyta</taxon>
        <taxon>Tracheophyta</taxon>
        <taxon>Spermatophyta</taxon>
        <taxon>Magnoliopsida</taxon>
        <taxon>eudicotyledons</taxon>
        <taxon>Gunneridae</taxon>
        <taxon>Pentapetalae</taxon>
        <taxon>asterids</taxon>
        <taxon>campanulids</taxon>
        <taxon>Aquifoliales</taxon>
        <taxon>Aquifoliaceae</taxon>
        <taxon>Ilex</taxon>
    </lineage>
</organism>
<name>A0ABC8RVD6_9AQUA</name>
<accession>A0ABC8RVD6</accession>
<dbReference type="EMBL" id="CAUOFW020001814">
    <property type="protein sequence ID" value="CAK9148879.1"/>
    <property type="molecule type" value="Genomic_DNA"/>
</dbReference>
<dbReference type="AlphaFoldDB" id="A0ABC8RVD6"/>
<comment type="caution">
    <text evidence="1">The sequence shown here is derived from an EMBL/GenBank/DDBJ whole genome shotgun (WGS) entry which is preliminary data.</text>
</comment>
<dbReference type="Proteomes" id="UP001642360">
    <property type="component" value="Unassembled WGS sequence"/>
</dbReference>
<evidence type="ECO:0000313" key="2">
    <source>
        <dbReference type="Proteomes" id="UP001642360"/>
    </source>
</evidence>
<sequence>MATNRDEALSFINPSTSFPIAVLDVDNYLLDNSQIGSFQNEGFLGGLDGGGNCSDAEFGFSLADFRQSPLVGTVEYYDRHNQVKSE</sequence>
<reference evidence="1 2" key="1">
    <citation type="submission" date="2024-02" db="EMBL/GenBank/DDBJ databases">
        <authorList>
            <person name="Vignale AGUSTIN F."/>
            <person name="Sosa J E."/>
            <person name="Modenutti C."/>
        </authorList>
    </citation>
    <scope>NUCLEOTIDE SEQUENCE [LARGE SCALE GENOMIC DNA]</scope>
</reference>
<gene>
    <name evidence="1" type="ORF">ILEXP_LOCUS16869</name>
</gene>
<keyword evidence="2" id="KW-1185">Reference proteome</keyword>
<proteinExistence type="predicted"/>
<protein>
    <submittedName>
        <fullName evidence="1">Uncharacterized protein</fullName>
    </submittedName>
</protein>